<feature type="non-terminal residue" evidence="1">
    <location>
        <position position="72"/>
    </location>
</feature>
<dbReference type="EMBL" id="JBJKFK010004264">
    <property type="protein sequence ID" value="KAL3309122.1"/>
    <property type="molecule type" value="Genomic_DNA"/>
</dbReference>
<keyword evidence="2" id="KW-1185">Reference proteome</keyword>
<dbReference type="AlphaFoldDB" id="A0ABD2PNP9"/>
<accession>A0ABD2PNP9</accession>
<reference evidence="1 2" key="1">
    <citation type="submission" date="2024-11" db="EMBL/GenBank/DDBJ databases">
        <title>Adaptive evolution of stress response genes in parasites aligns with host niche diversity.</title>
        <authorList>
            <person name="Hahn C."/>
            <person name="Resl P."/>
        </authorList>
    </citation>
    <scope>NUCLEOTIDE SEQUENCE [LARGE SCALE GENOMIC DNA]</scope>
    <source>
        <strain evidence="1">EGGRZ-B1_66</strain>
        <tissue evidence="1">Body</tissue>
    </source>
</reference>
<comment type="caution">
    <text evidence="1">The sequence shown here is derived from an EMBL/GenBank/DDBJ whole genome shotgun (WGS) entry which is preliminary data.</text>
</comment>
<proteinExistence type="predicted"/>
<dbReference type="Proteomes" id="UP001626550">
    <property type="component" value="Unassembled WGS sequence"/>
</dbReference>
<protein>
    <submittedName>
        <fullName evidence="1">Uncharacterized protein</fullName>
    </submittedName>
</protein>
<sequence>MLAVGTVNLKENLVDKQPSSLTVTRPVIWKSSATDTEYIVASNYTNMAALSTLGTNACRSEGYTLNSLQLIG</sequence>
<gene>
    <name evidence="1" type="ORF">Ciccas_012330</name>
</gene>
<name>A0ABD2PNP9_9PLAT</name>
<organism evidence="1 2">
    <name type="scientific">Cichlidogyrus casuarinus</name>
    <dbReference type="NCBI Taxonomy" id="1844966"/>
    <lineage>
        <taxon>Eukaryota</taxon>
        <taxon>Metazoa</taxon>
        <taxon>Spiralia</taxon>
        <taxon>Lophotrochozoa</taxon>
        <taxon>Platyhelminthes</taxon>
        <taxon>Monogenea</taxon>
        <taxon>Monopisthocotylea</taxon>
        <taxon>Dactylogyridea</taxon>
        <taxon>Ancyrocephalidae</taxon>
        <taxon>Cichlidogyrus</taxon>
    </lineage>
</organism>
<evidence type="ECO:0000313" key="2">
    <source>
        <dbReference type="Proteomes" id="UP001626550"/>
    </source>
</evidence>
<evidence type="ECO:0000313" key="1">
    <source>
        <dbReference type="EMBL" id="KAL3309122.1"/>
    </source>
</evidence>